<feature type="active site" evidence="5">
    <location>
        <position position="169"/>
    </location>
</feature>
<reference evidence="9" key="1">
    <citation type="submission" date="2019-11" db="EMBL/GenBank/DDBJ databases">
        <authorList>
            <person name="Feng L."/>
        </authorList>
    </citation>
    <scope>NUCLEOTIDE SEQUENCE</scope>
    <source>
        <strain evidence="9">VrattiLFYP33</strain>
    </source>
</reference>
<dbReference type="InterPro" id="IPR006224">
    <property type="entry name" value="PsdUridine_synth_RluA-like_CS"/>
</dbReference>
<dbReference type="InterPro" id="IPR006225">
    <property type="entry name" value="PsdUridine_synth_RluC/D"/>
</dbReference>
<dbReference type="GO" id="GO:0120159">
    <property type="term" value="F:rRNA pseudouridine synthase activity"/>
    <property type="evidence" value="ECO:0007669"/>
    <property type="project" value="UniProtKB-ARBA"/>
</dbReference>
<comment type="similarity">
    <text evidence="2 7">Belongs to the pseudouridine synthase RluA family.</text>
</comment>
<evidence type="ECO:0000256" key="1">
    <source>
        <dbReference type="ARBA" id="ARBA00000073"/>
    </source>
</evidence>
<evidence type="ECO:0000256" key="2">
    <source>
        <dbReference type="ARBA" id="ARBA00010876"/>
    </source>
</evidence>
<dbReference type="PROSITE" id="PS50889">
    <property type="entry name" value="S4"/>
    <property type="match status" value="1"/>
</dbReference>
<dbReference type="PANTHER" id="PTHR21600:SF44">
    <property type="entry name" value="RIBOSOMAL LARGE SUBUNIT PSEUDOURIDINE SYNTHASE D"/>
    <property type="match status" value="1"/>
</dbReference>
<dbReference type="InterPro" id="IPR006145">
    <property type="entry name" value="PsdUridine_synth_RsuA/RluA"/>
</dbReference>
<keyword evidence="3 6" id="KW-0694">RNA-binding</keyword>
<evidence type="ECO:0000259" key="8">
    <source>
        <dbReference type="SMART" id="SM00363"/>
    </source>
</evidence>
<dbReference type="Gene3D" id="3.10.290.10">
    <property type="entry name" value="RNA-binding S4 domain"/>
    <property type="match status" value="1"/>
</dbReference>
<dbReference type="CDD" id="cd02869">
    <property type="entry name" value="PseudoU_synth_RluA_like"/>
    <property type="match status" value="1"/>
</dbReference>
<dbReference type="SUPFAM" id="SSF55174">
    <property type="entry name" value="Alpha-L RNA-binding motif"/>
    <property type="match status" value="1"/>
</dbReference>
<feature type="domain" description="RNA-binding S4" evidence="8">
    <location>
        <begin position="47"/>
        <end position="110"/>
    </location>
</feature>
<dbReference type="GO" id="GO:0000455">
    <property type="term" value="P:enzyme-directed rRNA pseudouridine synthesis"/>
    <property type="evidence" value="ECO:0007669"/>
    <property type="project" value="UniProtKB-ARBA"/>
</dbReference>
<dbReference type="Pfam" id="PF00849">
    <property type="entry name" value="PseudoU_synth_2"/>
    <property type="match status" value="1"/>
</dbReference>
<dbReference type="GO" id="GO:0003723">
    <property type="term" value="F:RNA binding"/>
    <property type="evidence" value="ECO:0007669"/>
    <property type="project" value="UniProtKB-KW"/>
</dbReference>
<accession>A0A6N3BQI1</accession>
<comment type="catalytic activity">
    <reaction evidence="1 7">
        <text>a uridine in RNA = a pseudouridine in RNA</text>
        <dbReference type="Rhea" id="RHEA:48348"/>
        <dbReference type="Rhea" id="RHEA-COMP:12068"/>
        <dbReference type="Rhea" id="RHEA-COMP:12069"/>
        <dbReference type="ChEBI" id="CHEBI:65314"/>
        <dbReference type="ChEBI" id="CHEBI:65315"/>
    </reaction>
</comment>
<evidence type="ECO:0000256" key="7">
    <source>
        <dbReference type="RuleBase" id="RU362028"/>
    </source>
</evidence>
<gene>
    <name evidence="9" type="primary">rluD_1</name>
    <name evidence="9" type="ORF">VRLFYP33_01097</name>
</gene>
<dbReference type="SUPFAM" id="SSF55120">
    <property type="entry name" value="Pseudouridine synthase"/>
    <property type="match status" value="1"/>
</dbReference>
<keyword evidence="4 7" id="KW-0413">Isomerase</keyword>
<proteinExistence type="inferred from homology"/>
<evidence type="ECO:0000313" key="9">
    <source>
        <dbReference type="EMBL" id="VYU04301.1"/>
    </source>
</evidence>
<dbReference type="NCBIfam" id="TIGR00005">
    <property type="entry name" value="rluA_subfam"/>
    <property type="match status" value="1"/>
</dbReference>
<dbReference type="InterPro" id="IPR050188">
    <property type="entry name" value="RluA_PseudoU_synthase"/>
</dbReference>
<dbReference type="CDD" id="cd00165">
    <property type="entry name" value="S4"/>
    <property type="match status" value="1"/>
</dbReference>
<comment type="function">
    <text evidence="7">Responsible for synthesis of pseudouridine from uracil.</text>
</comment>
<evidence type="ECO:0000256" key="5">
    <source>
        <dbReference type="PIRSR" id="PIRSR606225-1"/>
    </source>
</evidence>
<dbReference type="AlphaFoldDB" id="A0A6N3BQI1"/>
<sequence length="337" mass="37406">MKSDTLHTMDESLQYMDESLDTMEAVDGNAGIDKTITLTVPDDKEGERLDVYLTSIMEGSRSYVQQLIKSGAVTVNQKAAKSNLKLTAGSKIFVAVPKPQAVEVKPEDIPLDILYEDHDIIIINKPRGMVVHPAVGNYTGTLVNALLFHCKDLSGINGEIRPGIVHRLDKDTSGVMMAAKNDLAHIGLAEQVKAHSATRTYYALVHGNIVEERGTIKAPIGRHPKDRMKMAVVFENSKEAITHFTVVERFGKHTLVQCVLETGRTHQIRVHFAHIGHPVVNDPFYGYRKMDFPIEGQALHSFSLALKHPISGQDMYFEAPLPEDFLACLDYAKTHNV</sequence>
<dbReference type="EMBL" id="CACRUX010000044">
    <property type="protein sequence ID" value="VYU04301.1"/>
    <property type="molecule type" value="Genomic_DNA"/>
</dbReference>
<dbReference type="Gene3D" id="3.30.2350.10">
    <property type="entry name" value="Pseudouridine synthase"/>
    <property type="match status" value="1"/>
</dbReference>
<organism evidence="9">
    <name type="scientific">Veillonella ratti</name>
    <dbReference type="NCBI Taxonomy" id="103892"/>
    <lineage>
        <taxon>Bacteria</taxon>
        <taxon>Bacillati</taxon>
        <taxon>Bacillota</taxon>
        <taxon>Negativicutes</taxon>
        <taxon>Veillonellales</taxon>
        <taxon>Veillonellaceae</taxon>
        <taxon>Veillonella</taxon>
    </lineage>
</organism>
<dbReference type="InterPro" id="IPR036986">
    <property type="entry name" value="S4_RNA-bd_sf"/>
</dbReference>
<evidence type="ECO:0000256" key="6">
    <source>
        <dbReference type="PROSITE-ProRule" id="PRU00182"/>
    </source>
</evidence>
<dbReference type="SMART" id="SM00363">
    <property type="entry name" value="S4"/>
    <property type="match status" value="1"/>
</dbReference>
<dbReference type="FunFam" id="3.30.2350.10:FF:000006">
    <property type="entry name" value="Pseudouridine synthase"/>
    <property type="match status" value="1"/>
</dbReference>
<evidence type="ECO:0000256" key="4">
    <source>
        <dbReference type="ARBA" id="ARBA00023235"/>
    </source>
</evidence>
<dbReference type="InterPro" id="IPR002942">
    <property type="entry name" value="S4_RNA-bd"/>
</dbReference>
<name>A0A6N3BQI1_9FIRM</name>
<protein>
    <recommendedName>
        <fullName evidence="7">Pseudouridine synthase</fullName>
        <ecNumber evidence="7">5.4.99.-</ecNumber>
    </recommendedName>
</protein>
<dbReference type="Pfam" id="PF01479">
    <property type="entry name" value="S4"/>
    <property type="match status" value="1"/>
</dbReference>
<dbReference type="EC" id="5.4.99.-" evidence="7"/>
<dbReference type="PROSITE" id="PS01129">
    <property type="entry name" value="PSI_RLU"/>
    <property type="match status" value="1"/>
</dbReference>
<dbReference type="PANTHER" id="PTHR21600">
    <property type="entry name" value="MITOCHONDRIAL RNA PSEUDOURIDINE SYNTHASE"/>
    <property type="match status" value="1"/>
</dbReference>
<evidence type="ECO:0000256" key="3">
    <source>
        <dbReference type="ARBA" id="ARBA00022884"/>
    </source>
</evidence>
<dbReference type="InterPro" id="IPR020103">
    <property type="entry name" value="PsdUridine_synth_cat_dom_sf"/>
</dbReference>